<dbReference type="EMBL" id="JAJNEC010000005">
    <property type="protein sequence ID" value="MCD2424385.1"/>
    <property type="molecule type" value="Genomic_DNA"/>
</dbReference>
<sequence>MLSKPELSKCSDRQSMPKKHPTGGSPEEWFRNEQLSENNLLGISFDFFINWSATPFSLTPEIWIKRILETPYEYSDVLDNLQNIMATEFGLQYLTRLRDFSSLHLLTTRFIIFRDDYDWKNQTSSILIITLTSNNLSDLQYNAEIISIADFKKLIQQHSGGPIQIGSKGLIYGTSNLECFLSRTDSLYPGDVDLILLDSQNLPVAIIEFKKHTLSSSIDGQKLSNYYPFPDKRKYDRLAILRDYLSRPNFTIPIIVIYYPTASASTEGIMELIGGSAGELHSLETFKFLLPVNQSKEQEASIIKKGIEIIEKYKSI</sequence>
<feature type="region of interest" description="Disordered" evidence="1">
    <location>
        <begin position="1"/>
        <end position="28"/>
    </location>
</feature>
<evidence type="ECO:0008006" key="4">
    <source>
        <dbReference type="Google" id="ProtNLM"/>
    </source>
</evidence>
<feature type="compositionally biased region" description="Basic and acidic residues" evidence="1">
    <location>
        <begin position="1"/>
        <end position="12"/>
    </location>
</feature>
<evidence type="ECO:0000256" key="1">
    <source>
        <dbReference type="SAM" id="MobiDB-lite"/>
    </source>
</evidence>
<gene>
    <name evidence="2" type="ORF">LQ567_16515</name>
</gene>
<dbReference type="Proteomes" id="UP001199816">
    <property type="component" value="Unassembled WGS sequence"/>
</dbReference>
<name>A0ABS8PTI6_9BACT</name>
<accession>A0ABS8PTI6</accession>
<reference evidence="2 3" key="1">
    <citation type="submission" date="2021-11" db="EMBL/GenBank/DDBJ databases">
        <title>Genomic of Niabella pedocola.</title>
        <authorList>
            <person name="Wu T."/>
        </authorList>
    </citation>
    <scope>NUCLEOTIDE SEQUENCE [LARGE SCALE GENOMIC DNA]</scope>
    <source>
        <strain evidence="2 3">JCM 31011</strain>
    </source>
</reference>
<evidence type="ECO:0000313" key="3">
    <source>
        <dbReference type="Proteomes" id="UP001199816"/>
    </source>
</evidence>
<comment type="caution">
    <text evidence="2">The sequence shown here is derived from an EMBL/GenBank/DDBJ whole genome shotgun (WGS) entry which is preliminary data.</text>
</comment>
<proteinExistence type="predicted"/>
<protein>
    <recommendedName>
        <fullName evidence="4">NERD domain-containing protein</fullName>
    </recommendedName>
</protein>
<evidence type="ECO:0000313" key="2">
    <source>
        <dbReference type="EMBL" id="MCD2424385.1"/>
    </source>
</evidence>
<keyword evidence="3" id="KW-1185">Reference proteome</keyword>
<organism evidence="2 3">
    <name type="scientific">Niabella pedocola</name>
    <dbReference type="NCBI Taxonomy" id="1752077"/>
    <lineage>
        <taxon>Bacteria</taxon>
        <taxon>Pseudomonadati</taxon>
        <taxon>Bacteroidota</taxon>
        <taxon>Chitinophagia</taxon>
        <taxon>Chitinophagales</taxon>
        <taxon>Chitinophagaceae</taxon>
        <taxon>Niabella</taxon>
    </lineage>
</organism>
<dbReference type="RefSeq" id="WP_231006087.1">
    <property type="nucleotide sequence ID" value="NZ_JAJNEC010000005.1"/>
</dbReference>